<feature type="domain" description="SusD-like N-terminal" evidence="7">
    <location>
        <begin position="90"/>
        <end position="231"/>
    </location>
</feature>
<dbReference type="InterPro" id="IPR011990">
    <property type="entry name" value="TPR-like_helical_dom_sf"/>
</dbReference>
<dbReference type="Proteomes" id="UP000598271">
    <property type="component" value="Unassembled WGS sequence"/>
</dbReference>
<dbReference type="Gene3D" id="1.25.40.390">
    <property type="match status" value="1"/>
</dbReference>
<proteinExistence type="inferred from homology"/>
<evidence type="ECO:0000259" key="6">
    <source>
        <dbReference type="Pfam" id="PF07980"/>
    </source>
</evidence>
<dbReference type="PROSITE" id="PS51257">
    <property type="entry name" value="PROKAR_LIPOPROTEIN"/>
    <property type="match status" value="1"/>
</dbReference>
<evidence type="ECO:0000313" key="9">
    <source>
        <dbReference type="Proteomes" id="UP000598271"/>
    </source>
</evidence>
<keyword evidence="4" id="KW-0472">Membrane</keyword>
<evidence type="ECO:0000256" key="2">
    <source>
        <dbReference type="ARBA" id="ARBA00006275"/>
    </source>
</evidence>
<dbReference type="Pfam" id="PF07980">
    <property type="entry name" value="SusD_RagB"/>
    <property type="match status" value="1"/>
</dbReference>
<comment type="subcellular location">
    <subcellularLocation>
        <location evidence="1">Cell outer membrane</location>
    </subcellularLocation>
</comment>
<keyword evidence="9" id="KW-1185">Reference proteome</keyword>
<comment type="caution">
    <text evidence="8">The sequence shown here is derived from an EMBL/GenBank/DDBJ whole genome shotgun (WGS) entry which is preliminary data.</text>
</comment>
<keyword evidence="5" id="KW-0998">Cell outer membrane</keyword>
<dbReference type="EMBL" id="BMXF01000001">
    <property type="protein sequence ID" value="GHB55683.1"/>
    <property type="molecule type" value="Genomic_DNA"/>
</dbReference>
<evidence type="ECO:0000256" key="5">
    <source>
        <dbReference type="ARBA" id="ARBA00023237"/>
    </source>
</evidence>
<gene>
    <name evidence="8" type="ORF">GCM10007390_06130</name>
</gene>
<comment type="similarity">
    <text evidence="2">Belongs to the SusD family.</text>
</comment>
<dbReference type="InterPro" id="IPR012944">
    <property type="entry name" value="SusD_RagB_dom"/>
</dbReference>
<evidence type="ECO:0000259" key="7">
    <source>
        <dbReference type="Pfam" id="PF14322"/>
    </source>
</evidence>
<evidence type="ECO:0000313" key="8">
    <source>
        <dbReference type="EMBL" id="GHB55683.1"/>
    </source>
</evidence>
<dbReference type="SUPFAM" id="SSF48452">
    <property type="entry name" value="TPR-like"/>
    <property type="match status" value="1"/>
</dbReference>
<feature type="domain" description="RagB/SusD" evidence="6">
    <location>
        <begin position="317"/>
        <end position="472"/>
    </location>
</feature>
<dbReference type="CDD" id="cd08977">
    <property type="entry name" value="SusD"/>
    <property type="match status" value="1"/>
</dbReference>
<name>A0A8J3G7I8_9BACT</name>
<evidence type="ECO:0000256" key="4">
    <source>
        <dbReference type="ARBA" id="ARBA00023136"/>
    </source>
</evidence>
<keyword evidence="3" id="KW-0732">Signal</keyword>
<organism evidence="8 9">
    <name type="scientific">Persicitalea jodogahamensis</name>
    <dbReference type="NCBI Taxonomy" id="402147"/>
    <lineage>
        <taxon>Bacteria</taxon>
        <taxon>Pseudomonadati</taxon>
        <taxon>Bacteroidota</taxon>
        <taxon>Cytophagia</taxon>
        <taxon>Cytophagales</taxon>
        <taxon>Spirosomataceae</taxon>
        <taxon>Persicitalea</taxon>
    </lineage>
</organism>
<dbReference type="AlphaFoldDB" id="A0A8J3G7I8"/>
<evidence type="ECO:0000256" key="3">
    <source>
        <dbReference type="ARBA" id="ARBA00022729"/>
    </source>
</evidence>
<sequence>MKNMKMNFLKSTKSAATIAFIGLVTLAGCNDFLDREPLGRYTEKDIPAGSFDSQVFGVYARMRAFGVSALPYIAVHNIRSDDAVKGSSVTDGVEAENVFDKFQYIKDQGLINSYWSDHYALINAANAVISDIDSVGATDDGTQINLAEAKFMRAYAYFNLVRTYGEVPKIDFKVTDAAQANIPKSSTTEIFTLIDSDLQAAAASLPATWDSQYRGRLTQGAAQALQAKTFLWRKNWTSALASAKQVINSGNYSLVSDYSSIFREAGENNAESILEIQAYYDISQTGLGIQYAQVQGVRGSGTFDLGWGWNTPTDSLANAFEKGDPRKDATLLYSGQVNAPFNENIPPATTSIPSPYWNKKVYTNPVDRAAKNSRFGQWMNLRVIRYADVLLWAAEAANELGGEQNTTDALGWLEMVRARARAGNTTVLPKITTTDQAKLREAIRHERRVELGMENERFFDLVRWGIADEVLRPLGYQPRNRYLPIPQGEIDKSQGVLVQNPEY</sequence>
<protein>
    <submittedName>
        <fullName evidence="8">Membrane protein</fullName>
    </submittedName>
</protein>
<dbReference type="Pfam" id="PF14322">
    <property type="entry name" value="SusD-like_3"/>
    <property type="match status" value="1"/>
</dbReference>
<evidence type="ECO:0000256" key="1">
    <source>
        <dbReference type="ARBA" id="ARBA00004442"/>
    </source>
</evidence>
<dbReference type="GO" id="GO:0009279">
    <property type="term" value="C:cell outer membrane"/>
    <property type="evidence" value="ECO:0007669"/>
    <property type="project" value="UniProtKB-SubCell"/>
</dbReference>
<accession>A0A8J3G7I8</accession>
<dbReference type="InterPro" id="IPR033985">
    <property type="entry name" value="SusD-like_N"/>
</dbReference>
<reference evidence="8 9" key="1">
    <citation type="journal article" date="2014" name="Int. J. Syst. Evol. Microbiol.">
        <title>Complete genome sequence of Corynebacterium casei LMG S-19264T (=DSM 44701T), isolated from a smear-ripened cheese.</title>
        <authorList>
            <consortium name="US DOE Joint Genome Institute (JGI-PGF)"/>
            <person name="Walter F."/>
            <person name="Albersmeier A."/>
            <person name="Kalinowski J."/>
            <person name="Ruckert C."/>
        </authorList>
    </citation>
    <scope>NUCLEOTIDE SEQUENCE [LARGE SCALE GENOMIC DNA]</scope>
    <source>
        <strain evidence="8 9">KCTC 12866</strain>
    </source>
</reference>